<dbReference type="InterPro" id="IPR001867">
    <property type="entry name" value="OmpR/PhoB-type_DNA-bd"/>
</dbReference>
<dbReference type="RefSeq" id="WP_014529398.1">
    <property type="nucleotide sequence ID" value="NC_017325.1"/>
</dbReference>
<gene>
    <name evidence="4" type="ordered locus">SM11_chr1445</name>
</gene>
<dbReference type="KEGG" id="smx:SM11_chr1445"/>
<sequence>MDRIVLDLQREITILRERVRQLEELLAPTTVPVPFEFGLTSSEARVFAHLATRDMATKQSVMLALYSDRADVEPETKIVDVFVCKMRKKLARFGVTIETVWGQGYRLLNRHEFCAGKAA</sequence>
<evidence type="ECO:0000256" key="2">
    <source>
        <dbReference type="PROSITE-ProRule" id="PRU01091"/>
    </source>
</evidence>
<evidence type="ECO:0000256" key="1">
    <source>
        <dbReference type="ARBA" id="ARBA00023125"/>
    </source>
</evidence>
<proteinExistence type="predicted"/>
<evidence type="ECO:0000259" key="3">
    <source>
        <dbReference type="PROSITE" id="PS51755"/>
    </source>
</evidence>
<dbReference type="GO" id="GO:0000160">
    <property type="term" value="P:phosphorelay signal transduction system"/>
    <property type="evidence" value="ECO:0007669"/>
    <property type="project" value="InterPro"/>
</dbReference>
<protein>
    <submittedName>
        <fullName evidence="4">CzcR-like response regulator</fullName>
    </submittedName>
</protein>
<keyword evidence="1 2" id="KW-0238">DNA-binding</keyword>
<dbReference type="InterPro" id="IPR016032">
    <property type="entry name" value="Sig_transdc_resp-reg_C-effctor"/>
</dbReference>
<dbReference type="PATRIC" id="fig|707241.3.peg.1521"/>
<organism evidence="4 5">
    <name type="scientific">Sinorhizobium meliloti (strain SM11)</name>
    <dbReference type="NCBI Taxonomy" id="707241"/>
    <lineage>
        <taxon>Bacteria</taxon>
        <taxon>Pseudomonadati</taxon>
        <taxon>Pseudomonadota</taxon>
        <taxon>Alphaproteobacteria</taxon>
        <taxon>Hyphomicrobiales</taxon>
        <taxon>Rhizobiaceae</taxon>
        <taxon>Sinorhizobium/Ensifer group</taxon>
        <taxon>Sinorhizobium</taxon>
    </lineage>
</organism>
<dbReference type="EMBL" id="CP001830">
    <property type="protein sequence ID" value="AEH78721.1"/>
    <property type="molecule type" value="Genomic_DNA"/>
</dbReference>
<name>F7X6M9_SINMM</name>
<dbReference type="GO" id="GO:0003677">
    <property type="term" value="F:DNA binding"/>
    <property type="evidence" value="ECO:0007669"/>
    <property type="project" value="UniProtKB-UniRule"/>
</dbReference>
<dbReference type="SMART" id="SM00862">
    <property type="entry name" value="Trans_reg_C"/>
    <property type="match status" value="1"/>
</dbReference>
<evidence type="ECO:0000313" key="5">
    <source>
        <dbReference type="Proteomes" id="UP000009045"/>
    </source>
</evidence>
<dbReference type="GO" id="GO:0006355">
    <property type="term" value="P:regulation of DNA-templated transcription"/>
    <property type="evidence" value="ECO:0007669"/>
    <property type="project" value="InterPro"/>
</dbReference>
<dbReference type="Pfam" id="PF00486">
    <property type="entry name" value="Trans_reg_C"/>
    <property type="match status" value="1"/>
</dbReference>
<dbReference type="Proteomes" id="UP000009045">
    <property type="component" value="Chromosome"/>
</dbReference>
<evidence type="ECO:0000313" key="4">
    <source>
        <dbReference type="EMBL" id="AEH78721.1"/>
    </source>
</evidence>
<dbReference type="Gene3D" id="1.10.10.10">
    <property type="entry name" value="Winged helix-like DNA-binding domain superfamily/Winged helix DNA-binding domain"/>
    <property type="match status" value="1"/>
</dbReference>
<dbReference type="SUPFAM" id="SSF46894">
    <property type="entry name" value="C-terminal effector domain of the bipartite response regulators"/>
    <property type="match status" value="1"/>
</dbReference>
<dbReference type="HOGENOM" id="CLU_2059862_0_0_5"/>
<feature type="DNA-binding region" description="OmpR/PhoB-type" evidence="2">
    <location>
        <begin position="9"/>
        <end position="109"/>
    </location>
</feature>
<dbReference type="PROSITE" id="PS51755">
    <property type="entry name" value="OMPR_PHOB"/>
    <property type="match status" value="1"/>
</dbReference>
<reference evidence="4 5" key="1">
    <citation type="journal article" date="2011" name="J. Biotechnol.">
        <title>The complete genome sequence of the dominant Sinorhizobium meliloti field isolate SM11 extends the S. meliloti pan-genome.</title>
        <authorList>
            <person name="Schneiker-Bekel S."/>
            <person name="Wibberg D."/>
            <person name="Bekel T."/>
            <person name="Blom J."/>
            <person name="Linke B."/>
            <person name="Neuweger H."/>
            <person name="Stiens M."/>
            <person name="Vorholter F.J."/>
            <person name="Weidner S."/>
            <person name="Goesmann A."/>
            <person name="Puhler A."/>
            <person name="Schluter A."/>
        </authorList>
    </citation>
    <scope>NUCLEOTIDE SEQUENCE [LARGE SCALE GENOMIC DNA]</scope>
    <source>
        <strain evidence="4 5">SM11</strain>
    </source>
</reference>
<dbReference type="AlphaFoldDB" id="F7X6M9"/>
<feature type="domain" description="OmpR/PhoB-type" evidence="3">
    <location>
        <begin position="9"/>
        <end position="109"/>
    </location>
</feature>
<dbReference type="InterPro" id="IPR036388">
    <property type="entry name" value="WH-like_DNA-bd_sf"/>
</dbReference>
<accession>F7X6M9</accession>